<dbReference type="Pfam" id="PF13621">
    <property type="entry name" value="Cupin_8"/>
    <property type="match status" value="1"/>
</dbReference>
<feature type="domain" description="JmjC" evidence="1">
    <location>
        <begin position="1"/>
        <end position="150"/>
    </location>
</feature>
<dbReference type="InterPro" id="IPR003347">
    <property type="entry name" value="JmjC_dom"/>
</dbReference>
<dbReference type="Proteomes" id="UP001519460">
    <property type="component" value="Unassembled WGS sequence"/>
</dbReference>
<dbReference type="AlphaFoldDB" id="A0ABD0JBT3"/>
<organism evidence="2 3">
    <name type="scientific">Batillaria attramentaria</name>
    <dbReference type="NCBI Taxonomy" id="370345"/>
    <lineage>
        <taxon>Eukaryota</taxon>
        <taxon>Metazoa</taxon>
        <taxon>Spiralia</taxon>
        <taxon>Lophotrochozoa</taxon>
        <taxon>Mollusca</taxon>
        <taxon>Gastropoda</taxon>
        <taxon>Caenogastropoda</taxon>
        <taxon>Sorbeoconcha</taxon>
        <taxon>Cerithioidea</taxon>
        <taxon>Batillariidae</taxon>
        <taxon>Batillaria</taxon>
    </lineage>
</organism>
<sequence>MYTEEDFFQQFPAEIRPWDCMLLWGTAHSRSDLHIDPYNWTGTNAVIYGRKKWKDDLLYTIPDAKCGFPLDCHKYNSPVDAFAQECELRQYPMFQSAKYIEVEQKAGELLIIPTGWYHQAYNTEETLAISGQVMNRNNYRFVLEEILKAGNLRRKQLPEGFHNLLPPDQVTIFMSLLPKKLLERGKKRTEDYLEQIRERQNHPNRPVK</sequence>
<accession>A0ABD0JBT3</accession>
<name>A0ABD0JBT3_9CAEN</name>
<comment type="caution">
    <text evidence="2">The sequence shown here is derived from an EMBL/GenBank/DDBJ whole genome shotgun (WGS) entry which is preliminary data.</text>
</comment>
<keyword evidence="3" id="KW-1185">Reference proteome</keyword>
<dbReference type="EMBL" id="JACVVK020000512">
    <property type="protein sequence ID" value="KAK7469555.1"/>
    <property type="molecule type" value="Genomic_DNA"/>
</dbReference>
<reference evidence="2 3" key="1">
    <citation type="journal article" date="2023" name="Sci. Data">
        <title>Genome assembly of the Korean intertidal mud-creeper Batillaria attramentaria.</title>
        <authorList>
            <person name="Patra A.K."/>
            <person name="Ho P.T."/>
            <person name="Jun S."/>
            <person name="Lee S.J."/>
            <person name="Kim Y."/>
            <person name="Won Y.J."/>
        </authorList>
    </citation>
    <scope>NUCLEOTIDE SEQUENCE [LARGE SCALE GENOMIC DNA]</scope>
    <source>
        <strain evidence="2">Wonlab-2016</strain>
    </source>
</reference>
<proteinExistence type="predicted"/>
<dbReference type="SUPFAM" id="SSF51197">
    <property type="entry name" value="Clavaminate synthase-like"/>
    <property type="match status" value="1"/>
</dbReference>
<dbReference type="PANTHER" id="PTHR12480">
    <property type="entry name" value="ARGININE DEMETHYLASE AND LYSYL-HYDROXYLASE JMJD"/>
    <property type="match status" value="1"/>
</dbReference>
<evidence type="ECO:0000259" key="1">
    <source>
        <dbReference type="PROSITE" id="PS51184"/>
    </source>
</evidence>
<dbReference type="PANTHER" id="PTHR12480:SF21">
    <property type="entry name" value="JMJC DOMAIN-CONTAINING PROTEIN 8"/>
    <property type="match status" value="1"/>
</dbReference>
<dbReference type="InterPro" id="IPR050910">
    <property type="entry name" value="JMJD6_ArgDemeth/LysHydrox"/>
</dbReference>
<protein>
    <recommendedName>
        <fullName evidence="1">JmjC domain-containing protein</fullName>
    </recommendedName>
</protein>
<dbReference type="Gene3D" id="2.60.120.650">
    <property type="entry name" value="Cupin"/>
    <property type="match status" value="1"/>
</dbReference>
<gene>
    <name evidence="2" type="ORF">BaRGS_00036403</name>
</gene>
<evidence type="ECO:0000313" key="3">
    <source>
        <dbReference type="Proteomes" id="UP001519460"/>
    </source>
</evidence>
<dbReference type="InterPro" id="IPR041667">
    <property type="entry name" value="Cupin_8"/>
</dbReference>
<dbReference type="PROSITE" id="PS51184">
    <property type="entry name" value="JMJC"/>
    <property type="match status" value="1"/>
</dbReference>
<evidence type="ECO:0000313" key="2">
    <source>
        <dbReference type="EMBL" id="KAK7469555.1"/>
    </source>
</evidence>